<accession>A0ABS4P2Z5</accession>
<name>A0ABS4P2Z5_9GAMM</name>
<feature type="transmembrane region" description="Helical" evidence="6">
    <location>
        <begin position="44"/>
        <end position="65"/>
    </location>
</feature>
<protein>
    <recommendedName>
        <fullName evidence="6">Copper resistance protein D</fullName>
    </recommendedName>
</protein>
<dbReference type="InterPro" id="IPR047689">
    <property type="entry name" value="CopD"/>
</dbReference>
<gene>
    <name evidence="8" type="ORF">J2125_000218</name>
</gene>
<dbReference type="Pfam" id="PF05425">
    <property type="entry name" value="CopD"/>
    <property type="match status" value="1"/>
</dbReference>
<sequence>MSLSTLFIICRWLHFAAVMLLAGSAFYSAVLAPKRYKAQLARRLQPLLVTSSVVALASAVALLAAQTGLMSGDWRNIADAETWQAVLDTGFGRAWRWQLVLPLLACLAFTLRGQLCQRLLLLAGVAQLCGLAFVGHAAMLDGWPGAVQRTNHALHLIASAFWVGGLLPLLVLMADARHIALRSDAIRAMMRFSRYGHLAVALVIITGMINSLMILGWPLSSFALYSQLLLAKILLVGLMVLVALINRYWLVPRFRRAGEQAQQIFIRMTQLELFVGCVVLLLVSIFATLAPA</sequence>
<dbReference type="InterPro" id="IPR032694">
    <property type="entry name" value="CopC/D"/>
</dbReference>
<dbReference type="InterPro" id="IPR008457">
    <property type="entry name" value="Cu-R_CopD_dom"/>
</dbReference>
<keyword evidence="4 6" id="KW-1133">Transmembrane helix</keyword>
<feature type="transmembrane region" description="Helical" evidence="6">
    <location>
        <begin position="229"/>
        <end position="250"/>
    </location>
</feature>
<keyword evidence="6" id="KW-0997">Cell inner membrane</keyword>
<dbReference type="PANTHER" id="PTHR34820:SF4">
    <property type="entry name" value="INNER MEMBRANE PROTEIN YEBZ"/>
    <property type="match status" value="1"/>
</dbReference>
<dbReference type="NCBIfam" id="NF033808">
    <property type="entry name" value="copper_CopD"/>
    <property type="match status" value="1"/>
</dbReference>
<evidence type="ECO:0000256" key="6">
    <source>
        <dbReference type="RuleBase" id="RU369037"/>
    </source>
</evidence>
<reference evidence="8 9" key="1">
    <citation type="submission" date="2021-03" db="EMBL/GenBank/DDBJ databases">
        <authorList>
            <person name="D'Agostino P."/>
            <person name="Huntemann M."/>
            <person name="Clum A."/>
            <person name="Spunde A."/>
            <person name="Palaniappan K."/>
            <person name="Ritter S."/>
            <person name="Mikhailova N."/>
            <person name="Chen I.-M."/>
            <person name="Stamatis D."/>
            <person name="Reddy T."/>
            <person name="O'Malley R."/>
            <person name="Daum C."/>
            <person name="Shapiro N."/>
            <person name="Ivanova N."/>
            <person name="Kyrpides N."/>
            <person name="Woyke T."/>
        </authorList>
    </citation>
    <scope>NUCLEOTIDE SEQUENCE [LARGE SCALE GENOMIC DNA]</scope>
    <source>
        <strain evidence="8 9">WS4403</strain>
    </source>
</reference>
<comment type="subcellular location">
    <subcellularLocation>
        <location evidence="6">Cell inner membrane</location>
        <topology evidence="6">Multi-pass membrane protein</topology>
    </subcellularLocation>
    <subcellularLocation>
        <location evidence="1">Cell membrane</location>
        <topology evidence="1">Multi-pass membrane protein</topology>
    </subcellularLocation>
</comment>
<dbReference type="RefSeq" id="WP_017802859.1">
    <property type="nucleotide sequence ID" value="NZ_JAGGMQ010000001.1"/>
</dbReference>
<feature type="transmembrane region" description="Helical" evidence="6">
    <location>
        <begin position="271"/>
        <end position="290"/>
    </location>
</feature>
<evidence type="ECO:0000256" key="2">
    <source>
        <dbReference type="ARBA" id="ARBA00022475"/>
    </source>
</evidence>
<keyword evidence="9" id="KW-1185">Reference proteome</keyword>
<keyword evidence="6" id="KW-0186">Copper</keyword>
<proteinExistence type="inferred from homology"/>
<dbReference type="Proteomes" id="UP001195624">
    <property type="component" value="Unassembled WGS sequence"/>
</dbReference>
<evidence type="ECO:0000256" key="3">
    <source>
        <dbReference type="ARBA" id="ARBA00022692"/>
    </source>
</evidence>
<comment type="function">
    <text evidence="6">Involved in copper resistance.</text>
</comment>
<feature type="transmembrane region" description="Helical" evidence="6">
    <location>
        <begin position="152"/>
        <end position="174"/>
    </location>
</feature>
<comment type="caution">
    <text evidence="8">The sequence shown here is derived from an EMBL/GenBank/DDBJ whole genome shotgun (WGS) entry which is preliminary data.</text>
</comment>
<keyword evidence="3 6" id="KW-0812">Transmembrane</keyword>
<evidence type="ECO:0000259" key="7">
    <source>
        <dbReference type="Pfam" id="PF05425"/>
    </source>
</evidence>
<organism evidence="8 9">
    <name type="scientific">Winslowiella toletana</name>
    <dbReference type="NCBI Taxonomy" id="92490"/>
    <lineage>
        <taxon>Bacteria</taxon>
        <taxon>Pseudomonadati</taxon>
        <taxon>Pseudomonadota</taxon>
        <taxon>Gammaproteobacteria</taxon>
        <taxon>Enterobacterales</taxon>
        <taxon>Erwiniaceae</taxon>
        <taxon>Winslowiella</taxon>
    </lineage>
</organism>
<keyword evidence="2 6" id="KW-1003">Cell membrane</keyword>
<evidence type="ECO:0000256" key="4">
    <source>
        <dbReference type="ARBA" id="ARBA00022989"/>
    </source>
</evidence>
<feature type="transmembrane region" description="Helical" evidence="6">
    <location>
        <begin position="119"/>
        <end position="140"/>
    </location>
</feature>
<reference evidence="9" key="2">
    <citation type="submission" date="2023-07" db="EMBL/GenBank/DDBJ databases">
        <title>Genome mining of underrepresented organisms for secondary metabolites.</title>
        <authorList>
            <person name="D'Agostino P.M."/>
        </authorList>
    </citation>
    <scope>NUCLEOTIDE SEQUENCE [LARGE SCALE GENOMIC DNA]</scope>
    <source>
        <strain evidence="9">WS4403</strain>
    </source>
</reference>
<evidence type="ECO:0000313" key="9">
    <source>
        <dbReference type="Proteomes" id="UP001195624"/>
    </source>
</evidence>
<feature type="domain" description="Copper resistance protein D" evidence="7">
    <location>
        <begin position="187"/>
        <end position="285"/>
    </location>
</feature>
<evidence type="ECO:0000256" key="1">
    <source>
        <dbReference type="ARBA" id="ARBA00004651"/>
    </source>
</evidence>
<dbReference type="PANTHER" id="PTHR34820">
    <property type="entry name" value="INNER MEMBRANE PROTEIN YEBZ"/>
    <property type="match status" value="1"/>
</dbReference>
<keyword evidence="5 6" id="KW-0472">Membrane</keyword>
<feature type="transmembrane region" description="Helical" evidence="6">
    <location>
        <begin position="12"/>
        <end position="32"/>
    </location>
</feature>
<comment type="similarity">
    <text evidence="6">Belongs to the CopD family.</text>
</comment>
<feature type="transmembrane region" description="Helical" evidence="6">
    <location>
        <begin position="195"/>
        <end position="217"/>
    </location>
</feature>
<evidence type="ECO:0000313" key="8">
    <source>
        <dbReference type="EMBL" id="MBP2167026.1"/>
    </source>
</evidence>
<feature type="transmembrane region" description="Helical" evidence="6">
    <location>
        <begin position="94"/>
        <end position="112"/>
    </location>
</feature>
<dbReference type="EMBL" id="JAGGMQ010000001">
    <property type="protein sequence ID" value="MBP2167026.1"/>
    <property type="molecule type" value="Genomic_DNA"/>
</dbReference>
<evidence type="ECO:0000256" key="5">
    <source>
        <dbReference type="ARBA" id="ARBA00023136"/>
    </source>
</evidence>